<accession>A0A146L8X7</accession>
<protein>
    <recommendedName>
        <fullName evidence="2">E3 ubiquitin-protein ligase E3D</fullName>
    </recommendedName>
</protein>
<dbReference type="EMBL" id="GDHC01015057">
    <property type="protein sequence ID" value="JAQ03572.1"/>
    <property type="molecule type" value="Transcribed_RNA"/>
</dbReference>
<proteinExistence type="predicted"/>
<name>A0A146L8X7_LYGHE</name>
<organism evidence="1">
    <name type="scientific">Lygus hesperus</name>
    <name type="common">Western plant bug</name>
    <dbReference type="NCBI Taxonomy" id="30085"/>
    <lineage>
        <taxon>Eukaryota</taxon>
        <taxon>Metazoa</taxon>
        <taxon>Ecdysozoa</taxon>
        <taxon>Arthropoda</taxon>
        <taxon>Hexapoda</taxon>
        <taxon>Insecta</taxon>
        <taxon>Pterygota</taxon>
        <taxon>Neoptera</taxon>
        <taxon>Paraneoptera</taxon>
        <taxon>Hemiptera</taxon>
        <taxon>Heteroptera</taxon>
        <taxon>Panheteroptera</taxon>
        <taxon>Cimicomorpha</taxon>
        <taxon>Miridae</taxon>
        <taxon>Mirini</taxon>
        <taxon>Lygus</taxon>
    </lineage>
</organism>
<reference evidence="1" key="1">
    <citation type="journal article" date="2016" name="Gigascience">
        <title>De novo construction of an expanded transcriptome assembly for the western tarnished plant bug, Lygus hesperus.</title>
        <authorList>
            <person name="Tassone E.E."/>
            <person name="Geib S.M."/>
            <person name="Hall B."/>
            <person name="Fabrick J.A."/>
            <person name="Brent C.S."/>
            <person name="Hull J.J."/>
        </authorList>
    </citation>
    <scope>NUCLEOTIDE SEQUENCE</scope>
</reference>
<dbReference type="AlphaFoldDB" id="A0A146L8X7"/>
<gene>
    <name evidence="1" type="ORF">g.17865</name>
</gene>
<evidence type="ECO:0000313" key="1">
    <source>
        <dbReference type="EMBL" id="JAQ03572.1"/>
    </source>
</evidence>
<sequence length="129" mass="14356">MVGDNYIVVRVSEVAENSYRLLRRTGADSTSQELVLWEDVPVGVLEPCGTLLRLTTSVLHLIQLHHHCQFYVQSSETVRDEAVCVTVLNVEAQLLTPKLAAEQQAELRVKPVIKLLFATVVAPKCVPHL</sequence>
<evidence type="ECO:0008006" key="2">
    <source>
        <dbReference type="Google" id="ProtNLM"/>
    </source>
</evidence>